<keyword evidence="5" id="KW-0949">S-adenosyl-L-methionine</keyword>
<keyword evidence="8" id="KW-1185">Reference proteome</keyword>
<proteinExistence type="predicted"/>
<name>A7I7N7_METB6</name>
<dbReference type="Gene3D" id="3.40.50.150">
    <property type="entry name" value="Vaccinia Virus protein VP39"/>
    <property type="match status" value="1"/>
</dbReference>
<evidence type="ECO:0000313" key="8">
    <source>
        <dbReference type="Proteomes" id="UP000002408"/>
    </source>
</evidence>
<sequence length="180" mass="18718">MANAAPAGGPTQDEILAVSLFKMNITSSDTVLDLGCGTGKVAIAAALRAKKVYAIDRRPEAIAYAQKAAQEAGAANIEFFCGEAADFLASAPLFDCAFVGGSQQIETFLPLIAKRVRRVIVVNAVLVSTLATVTATMQALGIFREAVNVQVSRSCALGKSFMFKPIDPVYIIVGAGAACS</sequence>
<dbReference type="GO" id="GO:0009236">
    <property type="term" value="P:cobalamin biosynthetic process"/>
    <property type="evidence" value="ECO:0007669"/>
    <property type="project" value="UniProtKB-KW"/>
</dbReference>
<evidence type="ECO:0000313" key="7">
    <source>
        <dbReference type="EMBL" id="ABS55748.1"/>
    </source>
</evidence>
<protein>
    <submittedName>
        <fullName evidence="7">Methyltransferase type 11</fullName>
    </submittedName>
</protein>
<dbReference type="HOGENOM" id="CLU_094143_1_0_2"/>
<feature type="domain" description="Methyltransferase" evidence="6">
    <location>
        <begin position="26"/>
        <end position="127"/>
    </location>
</feature>
<keyword evidence="2" id="KW-0169">Cobalamin biosynthesis</keyword>
<dbReference type="GO" id="GO:0008168">
    <property type="term" value="F:methyltransferase activity"/>
    <property type="evidence" value="ECO:0007669"/>
    <property type="project" value="UniProtKB-KW"/>
</dbReference>
<accession>A7I7N7</accession>
<dbReference type="GO" id="GO:0032259">
    <property type="term" value="P:methylation"/>
    <property type="evidence" value="ECO:0007669"/>
    <property type="project" value="UniProtKB-KW"/>
</dbReference>
<dbReference type="PANTHER" id="PTHR43182">
    <property type="entry name" value="COBALT-PRECORRIN-6B C(15)-METHYLTRANSFERASE (DECARBOXYLATING)"/>
    <property type="match status" value="1"/>
</dbReference>
<dbReference type="STRING" id="456442.Mboo_1230"/>
<evidence type="ECO:0000256" key="1">
    <source>
        <dbReference type="ARBA" id="ARBA00004953"/>
    </source>
</evidence>
<gene>
    <name evidence="7" type="ordered locus">Mboo_1230</name>
</gene>
<evidence type="ECO:0000256" key="4">
    <source>
        <dbReference type="ARBA" id="ARBA00022679"/>
    </source>
</evidence>
<dbReference type="AlphaFoldDB" id="A7I7N7"/>
<dbReference type="EMBL" id="CP000780">
    <property type="protein sequence ID" value="ABS55748.1"/>
    <property type="molecule type" value="Genomic_DNA"/>
</dbReference>
<dbReference type="InterPro" id="IPR029063">
    <property type="entry name" value="SAM-dependent_MTases_sf"/>
</dbReference>
<dbReference type="KEGG" id="mbn:Mboo_1230"/>
<dbReference type="SUPFAM" id="SSF53335">
    <property type="entry name" value="S-adenosyl-L-methionine-dependent methyltransferases"/>
    <property type="match status" value="1"/>
</dbReference>
<evidence type="ECO:0000256" key="5">
    <source>
        <dbReference type="ARBA" id="ARBA00022691"/>
    </source>
</evidence>
<dbReference type="RefSeq" id="WP_012106779.1">
    <property type="nucleotide sequence ID" value="NC_009712.1"/>
</dbReference>
<dbReference type="GeneID" id="5411909"/>
<comment type="pathway">
    <text evidence="1">Cofactor biosynthesis; adenosylcobalamin biosynthesis.</text>
</comment>
<dbReference type="eggNOG" id="arCOG00977">
    <property type="taxonomic scope" value="Archaea"/>
</dbReference>
<dbReference type="CDD" id="cd02440">
    <property type="entry name" value="AdoMet_MTases"/>
    <property type="match status" value="1"/>
</dbReference>
<dbReference type="InterPro" id="IPR025714">
    <property type="entry name" value="Methyltranfer_dom"/>
</dbReference>
<organism evidence="7 8">
    <name type="scientific">Methanoregula boonei (strain DSM 21154 / JCM 14090 / 6A8)</name>
    <dbReference type="NCBI Taxonomy" id="456442"/>
    <lineage>
        <taxon>Archaea</taxon>
        <taxon>Methanobacteriati</taxon>
        <taxon>Methanobacteriota</taxon>
        <taxon>Stenosarchaea group</taxon>
        <taxon>Methanomicrobia</taxon>
        <taxon>Methanomicrobiales</taxon>
        <taxon>Methanoregulaceae</taxon>
        <taxon>Methanoregula</taxon>
    </lineage>
</organism>
<dbReference type="Proteomes" id="UP000002408">
    <property type="component" value="Chromosome"/>
</dbReference>
<dbReference type="InterPro" id="IPR050714">
    <property type="entry name" value="Cobalamin_biosynth_MTase"/>
</dbReference>
<keyword evidence="4 7" id="KW-0808">Transferase</keyword>
<dbReference type="Pfam" id="PF13847">
    <property type="entry name" value="Methyltransf_31"/>
    <property type="match status" value="1"/>
</dbReference>
<keyword evidence="3 7" id="KW-0489">Methyltransferase</keyword>
<evidence type="ECO:0000259" key="6">
    <source>
        <dbReference type="Pfam" id="PF13847"/>
    </source>
</evidence>
<dbReference type="PANTHER" id="PTHR43182:SF1">
    <property type="entry name" value="COBALT-PRECORRIN-7 C(5)-METHYLTRANSFERASE"/>
    <property type="match status" value="1"/>
</dbReference>
<reference evidence="8" key="1">
    <citation type="journal article" date="2015" name="Microbiology">
        <title>Genome of Methanoregula boonei 6A8 reveals adaptations to oligotrophic peatland environments.</title>
        <authorList>
            <person name="Braeuer S."/>
            <person name="Cadillo-Quiroz H."/>
            <person name="Kyrpides N."/>
            <person name="Woyke T."/>
            <person name="Goodwin L."/>
            <person name="Detter C."/>
            <person name="Podell S."/>
            <person name="Yavitt J.B."/>
            <person name="Zinder S.H."/>
        </authorList>
    </citation>
    <scope>NUCLEOTIDE SEQUENCE [LARGE SCALE GENOMIC DNA]</scope>
    <source>
        <strain evidence="8">DSM 21154 / JCM 14090 / 6A8</strain>
    </source>
</reference>
<evidence type="ECO:0000256" key="3">
    <source>
        <dbReference type="ARBA" id="ARBA00022603"/>
    </source>
</evidence>
<evidence type="ECO:0000256" key="2">
    <source>
        <dbReference type="ARBA" id="ARBA00022573"/>
    </source>
</evidence>
<dbReference type="OrthoDB" id="6027at2157"/>